<feature type="chain" id="PRO_5046192201" evidence="1">
    <location>
        <begin position="24"/>
        <end position="267"/>
    </location>
</feature>
<evidence type="ECO:0000313" key="3">
    <source>
        <dbReference type="Proteomes" id="UP001526143"/>
    </source>
</evidence>
<dbReference type="InterPro" id="IPR013424">
    <property type="entry name" value="Ice-binding_C"/>
</dbReference>
<dbReference type="RefSeq" id="WP_263749031.1">
    <property type="nucleotide sequence ID" value="NZ_JAOWRF010000397.1"/>
</dbReference>
<dbReference type="EMBL" id="JAOWRF010000397">
    <property type="protein sequence ID" value="MCV3217324.1"/>
    <property type="molecule type" value="Genomic_DNA"/>
</dbReference>
<accession>A0ABT3B7L0</accession>
<comment type="caution">
    <text evidence="2">The sequence shown here is derived from an EMBL/GenBank/DDBJ whole genome shotgun (WGS) entry which is preliminary data.</text>
</comment>
<keyword evidence="1" id="KW-0732">Signal</keyword>
<feature type="signal peptide" evidence="1">
    <location>
        <begin position="1"/>
        <end position="23"/>
    </location>
</feature>
<keyword evidence="3" id="KW-1185">Reference proteome</keyword>
<name>A0ABT3B7L0_9CYAN</name>
<organism evidence="2 3">
    <name type="scientific">Plectonema radiosum NIES-515</name>
    <dbReference type="NCBI Taxonomy" id="2986073"/>
    <lineage>
        <taxon>Bacteria</taxon>
        <taxon>Bacillati</taxon>
        <taxon>Cyanobacteriota</taxon>
        <taxon>Cyanophyceae</taxon>
        <taxon>Oscillatoriophycideae</taxon>
        <taxon>Oscillatoriales</taxon>
        <taxon>Microcoleaceae</taxon>
        <taxon>Plectonema</taxon>
    </lineage>
</organism>
<protein>
    <submittedName>
        <fullName evidence="2">PEP-CTERM sorting domain-containing protein</fullName>
    </submittedName>
</protein>
<dbReference type="NCBIfam" id="TIGR02595">
    <property type="entry name" value="PEP_CTERM"/>
    <property type="match status" value="1"/>
</dbReference>
<dbReference type="Proteomes" id="UP001526143">
    <property type="component" value="Unassembled WGS sequence"/>
</dbReference>
<sequence length="267" mass="28571">MFIKKFASIAALSLSAIASFSYAESAHAVTFKVTTGIESIDGKTNQGAFSEFSKNKDVVTVDFNSGKVPTTGFAKYSFSGNNSGVWSDMWAPVGAKGEKNDSNYLEVFEGSNAIINLEKNLNYFGIDWGAAHTNNTYSFFNGDKLVNSFTTKDIDLAGGFAIYSALHPGSNEDGAKLDPTTNQYIQGNGYVHFYSESNKDTFNKIVISQVGGGGFETDNHSFHAGAKGFDFENGTTAVPEPGVALGLLAVGGLLLRKRKNQKSLNLG</sequence>
<gene>
    <name evidence="2" type="ORF">OGM63_28085</name>
</gene>
<reference evidence="2 3" key="1">
    <citation type="submission" date="2022-10" db="EMBL/GenBank/DDBJ databases">
        <title>Identification of biosynthetic pathway for the production of the potent trypsin inhibitor radiosumin.</title>
        <authorList>
            <person name="Fewer D.P."/>
            <person name="Delbaje E."/>
            <person name="Ouyang X."/>
            <person name="Agostino P.D."/>
            <person name="Wahlsten M."/>
            <person name="Jokela J."/>
            <person name="Permi P."/>
            <person name="Haapaniemi E."/>
            <person name="Koistinen H."/>
        </authorList>
    </citation>
    <scope>NUCLEOTIDE SEQUENCE [LARGE SCALE GENOMIC DNA]</scope>
    <source>
        <strain evidence="2 3">NIES-515</strain>
    </source>
</reference>
<evidence type="ECO:0000313" key="2">
    <source>
        <dbReference type="EMBL" id="MCV3217324.1"/>
    </source>
</evidence>
<proteinExistence type="predicted"/>
<evidence type="ECO:0000256" key="1">
    <source>
        <dbReference type="SAM" id="SignalP"/>
    </source>
</evidence>